<dbReference type="PANTHER" id="PTHR43776">
    <property type="entry name" value="TRANSPORT ATP-BINDING PROTEIN"/>
    <property type="match status" value="1"/>
</dbReference>
<organism evidence="5 6">
    <name type="scientific">candidate division KSB3 bacterium</name>
    <dbReference type="NCBI Taxonomy" id="2044937"/>
    <lineage>
        <taxon>Bacteria</taxon>
        <taxon>candidate division KSB3</taxon>
    </lineage>
</organism>
<dbReference type="SMART" id="SM00382">
    <property type="entry name" value="AAA"/>
    <property type="match status" value="1"/>
</dbReference>
<sequence length="327" mass="36587">MHDDKILAVKNLKVYFPVKKGLFKKTVGHVKAVDDVSFDLYRGRTLGLVGESGCGKTTVAKAIVRLIEAFDGQVECKGRDLLSLKAKELRQMRSQIQMIFQDPYSSLDPKMTVGNIIGEPIKFHRPQEDAEKLVLEYMEITGLRKEFYKRYPHEFSGGQRQRIGIARALASAPEIVIADEPVSALDVSVQAKVLNLMRDLQKRFALSYLFITHDLSVVKHISDHIAVMYLGNIVETFPAKAIKTAPVHPYTRALIASVPVSEPRKKIARVPLEGEIPSPINAPPGCKFTSRCPYKTAICTTTLPSPEKVAHNHFVACHHWKNIHEIA</sequence>
<dbReference type="FunFam" id="3.40.50.300:FF:000016">
    <property type="entry name" value="Oligopeptide ABC transporter ATP-binding component"/>
    <property type="match status" value="1"/>
</dbReference>
<dbReference type="InterPro" id="IPR003439">
    <property type="entry name" value="ABC_transporter-like_ATP-bd"/>
</dbReference>
<dbReference type="InterPro" id="IPR027417">
    <property type="entry name" value="P-loop_NTPase"/>
</dbReference>
<dbReference type="NCBIfam" id="TIGR01727">
    <property type="entry name" value="oligo_HPY"/>
    <property type="match status" value="1"/>
</dbReference>
<reference evidence="5 6" key="1">
    <citation type="submission" date="2017-10" db="EMBL/GenBank/DDBJ databases">
        <title>Novel microbial diversity and functional potential in the marine mammal oral microbiome.</title>
        <authorList>
            <person name="Dudek N.K."/>
            <person name="Sun C.L."/>
            <person name="Burstein D."/>
            <person name="Kantor R.S."/>
            <person name="Aliaga Goltsman D.S."/>
            <person name="Bik E.M."/>
            <person name="Thomas B.C."/>
            <person name="Banfield J.F."/>
            <person name="Relman D.A."/>
        </authorList>
    </citation>
    <scope>NUCLEOTIDE SEQUENCE [LARGE SCALE GENOMIC DNA]</scope>
    <source>
        <strain evidence="5">DOLJORAL78_47_16</strain>
    </source>
</reference>
<dbReference type="InterPro" id="IPR013563">
    <property type="entry name" value="Oligopep_ABC_C"/>
</dbReference>
<dbReference type="InterPro" id="IPR017871">
    <property type="entry name" value="ABC_transporter-like_CS"/>
</dbReference>
<dbReference type="AlphaFoldDB" id="A0A2G6KCE5"/>
<proteinExistence type="predicted"/>
<dbReference type="InterPro" id="IPR003593">
    <property type="entry name" value="AAA+_ATPase"/>
</dbReference>
<comment type="caution">
    <text evidence="5">The sequence shown here is derived from an EMBL/GenBank/DDBJ whole genome shotgun (WGS) entry which is preliminary data.</text>
</comment>
<dbReference type="GO" id="GO:0016887">
    <property type="term" value="F:ATP hydrolysis activity"/>
    <property type="evidence" value="ECO:0007669"/>
    <property type="project" value="InterPro"/>
</dbReference>
<dbReference type="PROSITE" id="PS00211">
    <property type="entry name" value="ABC_TRANSPORTER_1"/>
    <property type="match status" value="1"/>
</dbReference>
<dbReference type="CDD" id="cd03257">
    <property type="entry name" value="ABC_NikE_OppD_transporters"/>
    <property type="match status" value="1"/>
</dbReference>
<dbReference type="GO" id="GO:0015833">
    <property type="term" value="P:peptide transport"/>
    <property type="evidence" value="ECO:0007669"/>
    <property type="project" value="InterPro"/>
</dbReference>
<dbReference type="EMBL" id="PDSK01000113">
    <property type="protein sequence ID" value="PIE32479.1"/>
    <property type="molecule type" value="Genomic_DNA"/>
</dbReference>
<evidence type="ECO:0000313" key="6">
    <source>
        <dbReference type="Proteomes" id="UP000230821"/>
    </source>
</evidence>
<dbReference type="GO" id="GO:0005524">
    <property type="term" value="F:ATP binding"/>
    <property type="evidence" value="ECO:0007669"/>
    <property type="project" value="UniProtKB-KW"/>
</dbReference>
<evidence type="ECO:0000256" key="1">
    <source>
        <dbReference type="ARBA" id="ARBA00022448"/>
    </source>
</evidence>
<dbReference type="Gene3D" id="3.40.50.300">
    <property type="entry name" value="P-loop containing nucleotide triphosphate hydrolases"/>
    <property type="match status" value="1"/>
</dbReference>
<dbReference type="Pfam" id="PF00005">
    <property type="entry name" value="ABC_tran"/>
    <property type="match status" value="1"/>
</dbReference>
<dbReference type="GO" id="GO:0055085">
    <property type="term" value="P:transmembrane transport"/>
    <property type="evidence" value="ECO:0007669"/>
    <property type="project" value="UniProtKB-ARBA"/>
</dbReference>
<evidence type="ECO:0000313" key="5">
    <source>
        <dbReference type="EMBL" id="PIE32479.1"/>
    </source>
</evidence>
<protein>
    <submittedName>
        <fullName evidence="5">Peptide ABC transporter substrate-binding protein</fullName>
    </submittedName>
</protein>
<evidence type="ECO:0000259" key="4">
    <source>
        <dbReference type="PROSITE" id="PS50893"/>
    </source>
</evidence>
<keyword evidence="3" id="KW-0067">ATP-binding</keyword>
<accession>A0A2G6KCE5</accession>
<evidence type="ECO:0000256" key="2">
    <source>
        <dbReference type="ARBA" id="ARBA00022741"/>
    </source>
</evidence>
<keyword evidence="1" id="KW-0813">Transport</keyword>
<name>A0A2G6KCE5_9BACT</name>
<dbReference type="Proteomes" id="UP000230821">
    <property type="component" value="Unassembled WGS sequence"/>
</dbReference>
<dbReference type="Pfam" id="PF08352">
    <property type="entry name" value="oligo_HPY"/>
    <property type="match status" value="1"/>
</dbReference>
<dbReference type="PROSITE" id="PS50893">
    <property type="entry name" value="ABC_TRANSPORTER_2"/>
    <property type="match status" value="1"/>
</dbReference>
<dbReference type="InterPro" id="IPR050319">
    <property type="entry name" value="ABC_transp_ATP-bind"/>
</dbReference>
<gene>
    <name evidence="5" type="ORF">CSA56_15420</name>
</gene>
<keyword evidence="2" id="KW-0547">Nucleotide-binding</keyword>
<evidence type="ECO:0000256" key="3">
    <source>
        <dbReference type="ARBA" id="ARBA00022840"/>
    </source>
</evidence>
<feature type="domain" description="ABC transporter" evidence="4">
    <location>
        <begin position="9"/>
        <end position="255"/>
    </location>
</feature>
<dbReference type="SUPFAM" id="SSF52540">
    <property type="entry name" value="P-loop containing nucleoside triphosphate hydrolases"/>
    <property type="match status" value="1"/>
</dbReference>